<organism evidence="1 2">
    <name type="scientific">Radiobacillus deserti</name>
    <dbReference type="NCBI Taxonomy" id="2594883"/>
    <lineage>
        <taxon>Bacteria</taxon>
        <taxon>Bacillati</taxon>
        <taxon>Bacillota</taxon>
        <taxon>Bacilli</taxon>
        <taxon>Bacillales</taxon>
        <taxon>Bacillaceae</taxon>
        <taxon>Radiobacillus</taxon>
    </lineage>
</organism>
<sequence length="268" mass="31022">MDSISLELQLRRVRLALETQISHPYLEKYIPKPVIDNDKLMILTSLMNTTDLPESKKDHYIITTMLVQIALDTHDLVANQSAEQESLQYKKKRQLTVLAGDYYSGLYYYLLSKLDDVAMIHVLASAIKEINELKMVAYYNKPDTIQDWMRTVKQIESLLIQRVAEQIQGTEINTLSEEWLLMTRLTKEKQHVLSSGQSLLLDVMTRHELAQNPKKQAVQLMEGAIQKSMQKMETAVNQLPLKFHQLTTYVHDLLNEYSRKNTKVVEEG</sequence>
<protein>
    <submittedName>
        <fullName evidence="1">Heptaprenyl diphosphate synthase</fullName>
    </submittedName>
</protein>
<dbReference type="Proteomes" id="UP000315215">
    <property type="component" value="Chromosome"/>
</dbReference>
<dbReference type="KEGG" id="aqt:FN924_09875"/>
<gene>
    <name evidence="1" type="ORF">FN924_09875</name>
</gene>
<dbReference type="RefSeq" id="WP_143894067.1">
    <property type="nucleotide sequence ID" value="NZ_CP041666.1"/>
</dbReference>
<dbReference type="InterPro" id="IPR009920">
    <property type="entry name" value="HEPPP_synth_su1"/>
</dbReference>
<reference evidence="1 2" key="1">
    <citation type="submission" date="2019-07" db="EMBL/GenBank/DDBJ databases">
        <authorList>
            <person name="Li J."/>
        </authorList>
    </citation>
    <scope>NUCLEOTIDE SEQUENCE [LARGE SCALE GENOMIC DNA]</scope>
    <source>
        <strain evidence="1 2">TKL69</strain>
    </source>
</reference>
<dbReference type="Gene3D" id="1.20.120.1450">
    <property type="match status" value="1"/>
</dbReference>
<proteinExistence type="predicted"/>
<accession>A0A516KGE0</accession>
<dbReference type="GO" id="GO:0009234">
    <property type="term" value="P:menaquinone biosynthetic process"/>
    <property type="evidence" value="ECO:0007669"/>
    <property type="project" value="InterPro"/>
</dbReference>
<dbReference type="AlphaFoldDB" id="A0A516KGE0"/>
<evidence type="ECO:0000313" key="2">
    <source>
        <dbReference type="Proteomes" id="UP000315215"/>
    </source>
</evidence>
<name>A0A516KGE0_9BACI</name>
<evidence type="ECO:0000313" key="1">
    <source>
        <dbReference type="EMBL" id="QDP40465.1"/>
    </source>
</evidence>
<keyword evidence="2" id="KW-1185">Reference proteome</keyword>
<dbReference type="Pfam" id="PF07307">
    <property type="entry name" value="HEPPP_synt_1"/>
    <property type="match status" value="1"/>
</dbReference>
<dbReference type="OrthoDB" id="2417886at2"/>
<dbReference type="EMBL" id="CP041666">
    <property type="protein sequence ID" value="QDP40465.1"/>
    <property type="molecule type" value="Genomic_DNA"/>
</dbReference>